<dbReference type="STRING" id="454194.PYK22_01606"/>
<dbReference type="SMART" id="SM00100">
    <property type="entry name" value="cNMP"/>
    <property type="match status" value="1"/>
</dbReference>
<dbReference type="PROSITE" id="PS51063">
    <property type="entry name" value="HTH_CRP_2"/>
    <property type="match status" value="1"/>
</dbReference>
<dbReference type="AlphaFoldDB" id="A0A0B6WX29"/>
<evidence type="ECO:0000256" key="2">
    <source>
        <dbReference type="ARBA" id="ARBA00023125"/>
    </source>
</evidence>
<dbReference type="Gene3D" id="2.60.120.10">
    <property type="entry name" value="Jelly Rolls"/>
    <property type="match status" value="1"/>
</dbReference>
<dbReference type="InterPro" id="IPR012318">
    <property type="entry name" value="HTH_CRP"/>
</dbReference>
<feature type="domain" description="HTH crp-type" evidence="5">
    <location>
        <begin position="137"/>
        <end position="211"/>
    </location>
</feature>
<keyword evidence="2" id="KW-0238">DNA-binding</keyword>
<organism evidence="6 7">
    <name type="scientific">Pyrinomonas methylaliphatogenes</name>
    <dbReference type="NCBI Taxonomy" id="454194"/>
    <lineage>
        <taxon>Bacteria</taxon>
        <taxon>Pseudomonadati</taxon>
        <taxon>Acidobacteriota</taxon>
        <taxon>Blastocatellia</taxon>
        <taxon>Blastocatellales</taxon>
        <taxon>Pyrinomonadaceae</taxon>
        <taxon>Pyrinomonas</taxon>
    </lineage>
</organism>
<dbReference type="GO" id="GO:0005829">
    <property type="term" value="C:cytosol"/>
    <property type="evidence" value="ECO:0007669"/>
    <property type="project" value="TreeGrafter"/>
</dbReference>
<evidence type="ECO:0000256" key="3">
    <source>
        <dbReference type="ARBA" id="ARBA00023163"/>
    </source>
</evidence>
<keyword evidence="7" id="KW-1185">Reference proteome</keyword>
<dbReference type="InterPro" id="IPR000595">
    <property type="entry name" value="cNMP-bd_dom"/>
</dbReference>
<evidence type="ECO:0000259" key="4">
    <source>
        <dbReference type="PROSITE" id="PS50042"/>
    </source>
</evidence>
<evidence type="ECO:0000256" key="1">
    <source>
        <dbReference type="ARBA" id="ARBA00023015"/>
    </source>
</evidence>
<dbReference type="Pfam" id="PF00027">
    <property type="entry name" value="cNMP_binding"/>
    <property type="match status" value="1"/>
</dbReference>
<dbReference type="InterPro" id="IPR050397">
    <property type="entry name" value="Env_Response_Regulators"/>
</dbReference>
<evidence type="ECO:0000313" key="6">
    <source>
        <dbReference type="EMBL" id="CDM65601.1"/>
    </source>
</evidence>
<dbReference type="RefSeq" id="WP_041975967.1">
    <property type="nucleotide sequence ID" value="NZ_CBXV010000005.1"/>
</dbReference>
<dbReference type="GO" id="GO:0003677">
    <property type="term" value="F:DNA binding"/>
    <property type="evidence" value="ECO:0007669"/>
    <property type="project" value="UniProtKB-KW"/>
</dbReference>
<protein>
    <submittedName>
        <fullName evidence="6">cAMP-binding protein</fullName>
    </submittedName>
</protein>
<dbReference type="Proteomes" id="UP000031518">
    <property type="component" value="Unassembled WGS sequence"/>
</dbReference>
<dbReference type="EMBL" id="CBXV010000005">
    <property type="protein sequence ID" value="CDM65601.1"/>
    <property type="molecule type" value="Genomic_DNA"/>
</dbReference>
<dbReference type="PANTHER" id="PTHR24567:SF28">
    <property type="entry name" value="LISTERIOLYSIN REGULATORY PROTEIN"/>
    <property type="match status" value="1"/>
</dbReference>
<dbReference type="InterPro" id="IPR018490">
    <property type="entry name" value="cNMP-bd_dom_sf"/>
</dbReference>
<proteinExistence type="predicted"/>
<dbReference type="SUPFAM" id="SSF51206">
    <property type="entry name" value="cAMP-binding domain-like"/>
    <property type="match status" value="1"/>
</dbReference>
<name>A0A0B6WX29_9BACT</name>
<keyword evidence="3" id="KW-0804">Transcription</keyword>
<reference evidence="6 7" key="2">
    <citation type="submission" date="2015-01" db="EMBL/GenBank/DDBJ databases">
        <title>Complete genome sequence of Pyrinomonas methylaliphatogenes type strain K22T.</title>
        <authorList>
            <person name="Lee K.C.Y."/>
            <person name="Power J.F."/>
            <person name="Dunfield P.F."/>
            <person name="Morgan X.C."/>
            <person name="Huttenhower C."/>
            <person name="Stott M.B."/>
        </authorList>
    </citation>
    <scope>NUCLEOTIDE SEQUENCE [LARGE SCALE GENOMIC DNA]</scope>
    <source>
        <strain evidence="6 7">K22</strain>
    </source>
</reference>
<sequence length="221" mass="25446">MPAKKLEFLRIWRAVEGVKPAQRYRAGTELFGQASAVNETYLIEQGLIRLVRFGDRGQEVTVALRFPGWVLGAASVILRLPSPVTAITATECRLRPIPARLLLRLIETNVAISRYLLEMLSREVYEQIDRTIQLSQCTAQQRLEQLLWDLISQTESIETSRGIRLQFPLKQEEIAQLIAVTPSYLSRMLKRLEQQGLIQRRMGWIVVFDPQRLWHQEVPGL</sequence>
<evidence type="ECO:0000313" key="7">
    <source>
        <dbReference type="Proteomes" id="UP000031518"/>
    </source>
</evidence>
<dbReference type="InterPro" id="IPR014710">
    <property type="entry name" value="RmlC-like_jellyroll"/>
</dbReference>
<dbReference type="InterPro" id="IPR036390">
    <property type="entry name" value="WH_DNA-bd_sf"/>
</dbReference>
<dbReference type="PROSITE" id="PS50042">
    <property type="entry name" value="CNMP_BINDING_3"/>
    <property type="match status" value="1"/>
</dbReference>
<dbReference type="SMART" id="SM00419">
    <property type="entry name" value="HTH_CRP"/>
    <property type="match status" value="1"/>
</dbReference>
<dbReference type="PANTHER" id="PTHR24567">
    <property type="entry name" value="CRP FAMILY TRANSCRIPTIONAL REGULATORY PROTEIN"/>
    <property type="match status" value="1"/>
</dbReference>
<dbReference type="CDD" id="cd00038">
    <property type="entry name" value="CAP_ED"/>
    <property type="match status" value="1"/>
</dbReference>
<reference evidence="6 7" key="1">
    <citation type="submission" date="2013-12" db="EMBL/GenBank/DDBJ databases">
        <authorList>
            <person name="Stott M."/>
        </authorList>
    </citation>
    <scope>NUCLEOTIDE SEQUENCE [LARGE SCALE GENOMIC DNA]</scope>
    <source>
        <strain evidence="6 7">K22</strain>
    </source>
</reference>
<feature type="domain" description="Cyclic nucleotide-binding" evidence="4">
    <location>
        <begin position="24"/>
        <end position="123"/>
    </location>
</feature>
<keyword evidence="1" id="KW-0805">Transcription regulation</keyword>
<evidence type="ECO:0000259" key="5">
    <source>
        <dbReference type="PROSITE" id="PS51063"/>
    </source>
</evidence>
<dbReference type="Pfam" id="PF13545">
    <property type="entry name" value="HTH_Crp_2"/>
    <property type="match status" value="1"/>
</dbReference>
<dbReference type="SUPFAM" id="SSF46785">
    <property type="entry name" value="Winged helix' DNA-binding domain"/>
    <property type="match status" value="1"/>
</dbReference>
<accession>A0A0B6WX29</accession>
<gene>
    <name evidence="6" type="ORF">PYK22_01606</name>
</gene>
<dbReference type="GO" id="GO:0003700">
    <property type="term" value="F:DNA-binding transcription factor activity"/>
    <property type="evidence" value="ECO:0007669"/>
    <property type="project" value="TreeGrafter"/>
</dbReference>